<dbReference type="RefSeq" id="XP_043175316.1">
    <property type="nucleotide sequence ID" value="XM_043319381.1"/>
</dbReference>
<evidence type="ECO:0000313" key="3">
    <source>
        <dbReference type="Proteomes" id="UP000676310"/>
    </source>
</evidence>
<protein>
    <recommendedName>
        <fullName evidence="1">Heterokaryon incompatibility domain-containing protein</fullName>
    </recommendedName>
</protein>
<gene>
    <name evidence="2" type="ORF">ALTATR162_LOCUS11739</name>
</gene>
<dbReference type="EMBL" id="CAJRGZ010000032">
    <property type="protein sequence ID" value="CAG5187600.1"/>
    <property type="molecule type" value="Genomic_DNA"/>
</dbReference>
<evidence type="ECO:0000259" key="1">
    <source>
        <dbReference type="Pfam" id="PF06985"/>
    </source>
</evidence>
<dbReference type="InterPro" id="IPR010730">
    <property type="entry name" value="HET"/>
</dbReference>
<sequence length="614" mass="71226">MTRKRHKTSRSHSQSYQYKELPQDGSFRYIILHRGTGNDPLRCSLRTAPLSKTKFEAISYVWGKSKKNKKIICDDRIIKITKSLSNVLRRVRLPYRRRKLWADGICINQDDLDEKGHQVAIMGDIYRSAKCVLIWVGSIDDGHGPQLCSLLDDVNRMIDDTCKQIDMSWDSFPYPEENDPILSDSRWTSLFHLFHQDWFKRGWVVREAAFAQYGLVIWHQSEFDWEELMRVYSWQFRRAESQFYALGFHTTSIQSHYDAFRHRNKILDKIFRAEQDYMPQSVLEDLDIARVLKLSDPRDRIYAFVELSEDPKWVGSTQPDYNLAPTEVYRLFAIQYIQVTKSTRPLDYVAHGLDVGSVDIPSWVPRWDIVWWSIASKIPNYGVPLSSRDGSFSEPKIMHDGVLSVKGVITDYVRYISDAFEFNTTTTQIMSALWKTMSHMLENSPYGSSRRMDAFFDALTLGIHYGPWTQWRQWRASFMAYIEAEHGVFATSQQSYHEHLSPDDSSFLEQFLDPIGQKLGGSRFIVTNRGYMGLAPVVTQTGDTCGIIFGCHIPCILRQVAQEKHYKFLGGTYLMGKQGYELAGGSVQFVDPLGHDDSKDWVEWDVEEQDIYLV</sequence>
<reference evidence="2" key="1">
    <citation type="submission" date="2021-05" db="EMBL/GenBank/DDBJ databases">
        <authorList>
            <person name="Stam R."/>
        </authorList>
    </citation>
    <scope>NUCLEOTIDE SEQUENCE</scope>
    <source>
        <strain evidence="2">CS162</strain>
    </source>
</reference>
<dbReference type="InterPro" id="IPR052895">
    <property type="entry name" value="HetReg/Transcr_Mod"/>
</dbReference>
<feature type="domain" description="Heterokaryon incompatibility" evidence="1">
    <location>
        <begin position="55"/>
        <end position="207"/>
    </location>
</feature>
<proteinExistence type="predicted"/>
<dbReference type="OrthoDB" id="2157530at2759"/>
<dbReference type="Pfam" id="PF26639">
    <property type="entry name" value="Het-6_barrel"/>
    <property type="match status" value="1"/>
</dbReference>
<name>A0A8J2N7R7_9PLEO</name>
<comment type="caution">
    <text evidence="2">The sequence shown here is derived from an EMBL/GenBank/DDBJ whole genome shotgun (WGS) entry which is preliminary data.</text>
</comment>
<dbReference type="AlphaFoldDB" id="A0A8J2N7R7"/>
<evidence type="ECO:0000313" key="2">
    <source>
        <dbReference type="EMBL" id="CAG5187600.1"/>
    </source>
</evidence>
<dbReference type="Proteomes" id="UP000676310">
    <property type="component" value="Unassembled WGS sequence"/>
</dbReference>
<dbReference type="PANTHER" id="PTHR24148">
    <property type="entry name" value="ANKYRIN REPEAT DOMAIN-CONTAINING PROTEIN 39 HOMOLOG-RELATED"/>
    <property type="match status" value="1"/>
</dbReference>
<organism evidence="2 3">
    <name type="scientific">Alternaria atra</name>
    <dbReference type="NCBI Taxonomy" id="119953"/>
    <lineage>
        <taxon>Eukaryota</taxon>
        <taxon>Fungi</taxon>
        <taxon>Dikarya</taxon>
        <taxon>Ascomycota</taxon>
        <taxon>Pezizomycotina</taxon>
        <taxon>Dothideomycetes</taxon>
        <taxon>Pleosporomycetidae</taxon>
        <taxon>Pleosporales</taxon>
        <taxon>Pleosporineae</taxon>
        <taxon>Pleosporaceae</taxon>
        <taxon>Alternaria</taxon>
        <taxon>Alternaria sect. Ulocladioides</taxon>
    </lineage>
</organism>
<dbReference type="Pfam" id="PF06985">
    <property type="entry name" value="HET"/>
    <property type="match status" value="1"/>
</dbReference>
<dbReference type="PANTHER" id="PTHR24148:SF64">
    <property type="entry name" value="HETEROKARYON INCOMPATIBILITY DOMAIN-CONTAINING PROTEIN"/>
    <property type="match status" value="1"/>
</dbReference>
<keyword evidence="3" id="KW-1185">Reference proteome</keyword>
<dbReference type="GeneID" id="67012044"/>
<accession>A0A8J2N7R7</accession>